<accession>A0A096AIE6</accession>
<evidence type="ECO:0000313" key="1">
    <source>
        <dbReference type="EMBL" id="KGF30482.1"/>
    </source>
</evidence>
<evidence type="ECO:0008006" key="3">
    <source>
        <dbReference type="Google" id="ProtNLM"/>
    </source>
</evidence>
<keyword evidence="2" id="KW-1185">Reference proteome</keyword>
<dbReference type="OrthoDB" id="5677692at2"/>
<dbReference type="Proteomes" id="UP000029629">
    <property type="component" value="Unassembled WGS sequence"/>
</dbReference>
<reference evidence="1 2" key="1">
    <citation type="submission" date="2014-07" db="EMBL/GenBank/DDBJ databases">
        <authorList>
            <person name="McCorrison J."/>
            <person name="Sanka R."/>
            <person name="Torralba M."/>
            <person name="Gillis M."/>
            <person name="Haft D.H."/>
            <person name="Methe B."/>
            <person name="Sutton G."/>
            <person name="Nelson K.E."/>
        </authorList>
    </citation>
    <scope>NUCLEOTIDE SEQUENCE [LARGE SCALE GENOMIC DNA]</scope>
    <source>
        <strain evidence="1 2">DNF00040</strain>
    </source>
</reference>
<protein>
    <recommendedName>
        <fullName evidence="3">Phage protein</fullName>
    </recommendedName>
</protein>
<dbReference type="eggNOG" id="ENOG5032UVD">
    <property type="taxonomic scope" value="Bacteria"/>
</dbReference>
<evidence type="ECO:0000313" key="2">
    <source>
        <dbReference type="Proteomes" id="UP000029629"/>
    </source>
</evidence>
<sequence>MRIRRESLRWYIILALNNARPSELVEMVVQMTMRDLFPDVTPIEVRRALDYLENRGLVEIRKAATGVWWSSLTRYGIDMAEYNINCEAGIARPEKYWSDANGQA</sequence>
<dbReference type="AlphaFoldDB" id="A0A096AIE6"/>
<organism evidence="1 2">
    <name type="scientific">Oligella urethralis DNF00040</name>
    <dbReference type="NCBI Taxonomy" id="1401065"/>
    <lineage>
        <taxon>Bacteria</taxon>
        <taxon>Pseudomonadati</taxon>
        <taxon>Pseudomonadota</taxon>
        <taxon>Betaproteobacteria</taxon>
        <taxon>Burkholderiales</taxon>
        <taxon>Alcaligenaceae</taxon>
        <taxon>Oligella</taxon>
    </lineage>
</organism>
<gene>
    <name evidence="1" type="ORF">HMPREF2130_06595</name>
</gene>
<dbReference type="RefSeq" id="WP_036559371.1">
    <property type="nucleotide sequence ID" value="NZ_JRNI01000024.1"/>
</dbReference>
<proteinExistence type="predicted"/>
<name>A0A096AIE6_9BURK</name>
<comment type="caution">
    <text evidence="1">The sequence shown here is derived from an EMBL/GenBank/DDBJ whole genome shotgun (WGS) entry which is preliminary data.</text>
</comment>
<dbReference type="SUPFAM" id="SSF46785">
    <property type="entry name" value="Winged helix' DNA-binding domain"/>
    <property type="match status" value="1"/>
</dbReference>
<dbReference type="InterPro" id="IPR036390">
    <property type="entry name" value="WH_DNA-bd_sf"/>
</dbReference>
<dbReference type="EMBL" id="JRNI01000024">
    <property type="protein sequence ID" value="KGF30482.1"/>
    <property type="molecule type" value="Genomic_DNA"/>
</dbReference>